<reference evidence="4" key="1">
    <citation type="submission" date="2021-02" db="EMBL/GenBank/DDBJ databases">
        <authorList>
            <person name="Nowell W R."/>
        </authorList>
    </citation>
    <scope>NUCLEOTIDE SEQUENCE</scope>
    <source>
        <strain evidence="4">Ploen Becks lab</strain>
    </source>
</reference>
<evidence type="ECO:0000259" key="3">
    <source>
        <dbReference type="PROSITE" id="PS50940"/>
    </source>
</evidence>
<name>A0A814ERA5_9BILA</name>
<feature type="domain" description="Chitin-binding type-2" evidence="3">
    <location>
        <begin position="53"/>
        <end position="114"/>
    </location>
</feature>
<evidence type="ECO:0000256" key="2">
    <source>
        <dbReference type="SAM" id="SignalP"/>
    </source>
</evidence>
<evidence type="ECO:0000313" key="5">
    <source>
        <dbReference type="Proteomes" id="UP000663879"/>
    </source>
</evidence>
<dbReference type="InterPro" id="IPR036508">
    <property type="entry name" value="Chitin-bd_dom_sf"/>
</dbReference>
<dbReference type="SUPFAM" id="SSF57625">
    <property type="entry name" value="Invertebrate chitin-binding proteins"/>
    <property type="match status" value="1"/>
</dbReference>
<feature type="compositionally biased region" description="Acidic residues" evidence="1">
    <location>
        <begin position="265"/>
        <end position="281"/>
    </location>
</feature>
<keyword evidence="2" id="KW-0732">Signal</keyword>
<keyword evidence="5" id="KW-1185">Reference proteome</keyword>
<dbReference type="InterPro" id="IPR002557">
    <property type="entry name" value="Chitin-bd_dom"/>
</dbReference>
<feature type="signal peptide" evidence="2">
    <location>
        <begin position="1"/>
        <end position="21"/>
    </location>
</feature>
<feature type="region of interest" description="Disordered" evidence="1">
    <location>
        <begin position="321"/>
        <end position="353"/>
    </location>
</feature>
<organism evidence="4 5">
    <name type="scientific">Brachionus calyciflorus</name>
    <dbReference type="NCBI Taxonomy" id="104777"/>
    <lineage>
        <taxon>Eukaryota</taxon>
        <taxon>Metazoa</taxon>
        <taxon>Spiralia</taxon>
        <taxon>Gnathifera</taxon>
        <taxon>Rotifera</taxon>
        <taxon>Eurotatoria</taxon>
        <taxon>Monogononta</taxon>
        <taxon>Pseudotrocha</taxon>
        <taxon>Ploima</taxon>
        <taxon>Brachionidae</taxon>
        <taxon>Brachionus</taxon>
    </lineage>
</organism>
<dbReference type="GO" id="GO:0008061">
    <property type="term" value="F:chitin binding"/>
    <property type="evidence" value="ECO:0007669"/>
    <property type="project" value="InterPro"/>
</dbReference>
<dbReference type="PROSITE" id="PS50940">
    <property type="entry name" value="CHIT_BIND_II"/>
    <property type="match status" value="1"/>
</dbReference>
<gene>
    <name evidence="4" type="ORF">OXX778_LOCUS15159</name>
</gene>
<evidence type="ECO:0000256" key="1">
    <source>
        <dbReference type="SAM" id="MobiDB-lite"/>
    </source>
</evidence>
<dbReference type="GO" id="GO:0005576">
    <property type="term" value="C:extracellular region"/>
    <property type="evidence" value="ECO:0007669"/>
    <property type="project" value="InterPro"/>
</dbReference>
<dbReference type="Gene3D" id="2.170.140.10">
    <property type="entry name" value="Chitin binding domain"/>
    <property type="match status" value="1"/>
</dbReference>
<feature type="compositionally biased region" description="Low complexity" evidence="1">
    <location>
        <begin position="198"/>
        <end position="254"/>
    </location>
</feature>
<feature type="chain" id="PRO_5032945517" description="Chitin-binding type-2 domain-containing protein" evidence="2">
    <location>
        <begin position="22"/>
        <end position="573"/>
    </location>
</feature>
<evidence type="ECO:0000313" key="4">
    <source>
        <dbReference type="EMBL" id="CAF0975712.1"/>
    </source>
</evidence>
<dbReference type="AlphaFoldDB" id="A0A814ERA5"/>
<sequence length="573" mass="65522">MNKKILLKFSIFLIKVIFVIGDNKFKKVNPRGINVFKIYENSERRLPPKTSDKFSCSDKLDESYYAHHDCHKYWHCLYVGTVFESALERKCPAGTMFHPIQRNCETSASLTCLNWYKFIYGKDYEESQTSADDNQIIYTTPQLTSTIIDDSHELNEFLQTYKHEDEKTTTEFVEEYVDEIYTDTPEIYETTFIETTTPETTTTTKTTTTTTRTTTTKRTSTTLSTTKTTRTSKTTTKTTIKTTITRATTNRTSTMSNTYKHQLDESYDIEEDDEDSEVDDENEYNYYDSYKDSDYSDYPTATGSYMIQINTTKPSTTLIRTTTKTKTSTPTSTATTTSTTTTTTPSSITTQKTETTTRLSSKFSTIFSSNLLEKLRNFESNEKNNSANVKNYTILTSNGKKTFITSQEIITSSSKMTHKTSTNKAERILSTKQTNKHEPIDIIKNIFSINNRNSSHNLPPNLTSRLFITEKMYAKTTTDQIQAFYEDVQPADEEEVEGEDVIDEEISEVEAENVDQENDLLLNLQLNTEGLNKTTETVDYENYSDEESDNLQHADHTTSSAITKDVITNIDIL</sequence>
<dbReference type="Pfam" id="PF01607">
    <property type="entry name" value="CBM_14"/>
    <property type="match status" value="1"/>
</dbReference>
<comment type="caution">
    <text evidence="4">The sequence shown here is derived from an EMBL/GenBank/DDBJ whole genome shotgun (WGS) entry which is preliminary data.</text>
</comment>
<dbReference type="SMART" id="SM00494">
    <property type="entry name" value="ChtBD2"/>
    <property type="match status" value="1"/>
</dbReference>
<dbReference type="OrthoDB" id="10040155at2759"/>
<dbReference type="Proteomes" id="UP000663879">
    <property type="component" value="Unassembled WGS sequence"/>
</dbReference>
<protein>
    <recommendedName>
        <fullName evidence="3">Chitin-binding type-2 domain-containing protein</fullName>
    </recommendedName>
</protein>
<proteinExistence type="predicted"/>
<accession>A0A814ERA5</accession>
<feature type="region of interest" description="Disordered" evidence="1">
    <location>
        <begin position="198"/>
        <end position="281"/>
    </location>
</feature>
<dbReference type="EMBL" id="CAJNOC010003275">
    <property type="protein sequence ID" value="CAF0975712.1"/>
    <property type="molecule type" value="Genomic_DNA"/>
</dbReference>